<comment type="function">
    <text evidence="1">Catalyzes the epimerization of D-tagaturonate (D-TagA) to D-fructuronate (D-FruA).</text>
</comment>
<feature type="binding site" evidence="1">
    <location>
        <position position="80"/>
    </location>
    <ligand>
        <name>a divalent metal cation</name>
        <dbReference type="ChEBI" id="CHEBI:60240"/>
    </ligand>
</feature>
<dbReference type="RefSeq" id="WP_013633054.1">
    <property type="nucleotide sequence ID" value="NC_015177.1"/>
</dbReference>
<reference evidence="2 3" key="1">
    <citation type="journal article" date="2011" name="Stand. Genomic Sci.">
        <title>Complete genome sequence of the gliding, heparinolytic Pedobacter saltans type strain (113).</title>
        <authorList>
            <person name="Liolios K."/>
            <person name="Sikorski J."/>
            <person name="Lu M."/>
            <person name="Nolan M."/>
            <person name="Lapidus A."/>
            <person name="Lucas S."/>
            <person name="Hammon N."/>
            <person name="Deshpande S."/>
            <person name="Cheng J.F."/>
            <person name="Tapia R."/>
            <person name="Han C."/>
            <person name="Goodwin L."/>
            <person name="Pitluck S."/>
            <person name="Huntemann M."/>
            <person name="Ivanova N."/>
            <person name="Pagani I."/>
            <person name="Mavromatis K."/>
            <person name="Ovchinikova G."/>
            <person name="Pati A."/>
            <person name="Chen A."/>
            <person name="Palaniappan K."/>
            <person name="Land M."/>
            <person name="Hauser L."/>
            <person name="Brambilla E.M."/>
            <person name="Kotsyurbenko O."/>
            <person name="Rohde M."/>
            <person name="Tindall B.J."/>
            <person name="Abt B."/>
            <person name="Goker M."/>
            <person name="Detter J.C."/>
            <person name="Woyke T."/>
            <person name="Bristow J."/>
            <person name="Eisen J.A."/>
            <person name="Markowitz V."/>
            <person name="Hugenholtz P."/>
            <person name="Klenk H.P."/>
            <person name="Kyrpides N.C."/>
        </authorList>
    </citation>
    <scope>NUCLEOTIDE SEQUENCE [LARGE SCALE GENOMIC DNA]</scope>
    <source>
        <strain evidence="3">ATCC 51119 / DSM 12145 / JCM 21818 / LMG 10337 / NBRC 100064 / NCIMB 13643</strain>
    </source>
</reference>
<sequence>MQIGKYSFGTGDRFAHQGEAQLKALIDAKEKLGVDFVPVWNKSNREHMIVHSSPADLRKEADDAVKVLGYTGPYFVDADHINFSNIDKFIDYSDFFTIDVADYIGKKASDSDLDAFIVSNKKYTGKLHIPGIANPFDVSEDLLRAIAEKFLYAVQEAGRIYRHIEQAKGVGNFVPEVSMDEVNDPQSPVELFFILSAIAQEKIPVQTIAPKFTGRFNKGVDYVGDTKQFAKEFEEDLLVIDYAVKEFGLPENLKLSIHSGSDKFTIYPIMGDLIKKHDKGIHIKTAGTTWLEEVIGLAMAEDEVAINIAKGVYAGALGRFDELCGPYATVIDIDKSQLPTVEEVNGWTGEKLANTLRHIPGHPDYNPNFRQLIHVGYKIAVEYGDQYTDALKKNKEIVGEQVTKNIYERHIKRLFRMD</sequence>
<comment type="cofactor">
    <cofactor evidence="1">
        <name>a divalent metal cation</name>
        <dbReference type="ChEBI" id="CHEBI:60240"/>
    </cofactor>
</comment>
<dbReference type="AlphaFoldDB" id="F0SA09"/>
<accession>F0SA09</accession>
<keyword evidence="1" id="KW-0479">Metal-binding</keyword>
<evidence type="ECO:0000256" key="1">
    <source>
        <dbReference type="HAMAP-Rule" id="MF_02243"/>
    </source>
</evidence>
<dbReference type="EMBL" id="CP002545">
    <property type="protein sequence ID" value="ADY52567.1"/>
    <property type="molecule type" value="Genomic_DNA"/>
</dbReference>
<dbReference type="GO" id="GO:0016856">
    <property type="term" value="F:racemase and epimerase activity, acting on hydroxy acids and derivatives"/>
    <property type="evidence" value="ECO:0007669"/>
    <property type="project" value="UniProtKB-UniRule"/>
</dbReference>
<dbReference type="Pfam" id="PF16257">
    <property type="entry name" value="UxaE"/>
    <property type="match status" value="1"/>
</dbReference>
<dbReference type="InterPro" id="IPR032586">
    <property type="entry name" value="UxaE"/>
</dbReference>
<keyword evidence="3" id="KW-1185">Reference proteome</keyword>
<dbReference type="HOGENOM" id="CLU_653555_0_0_10"/>
<feature type="binding site" evidence="1">
    <location>
        <position position="218"/>
    </location>
    <ligand>
        <name>a divalent metal cation</name>
        <dbReference type="ChEBI" id="CHEBI:60240"/>
    </ligand>
</feature>
<feature type="active site" description="Proton acceptor" evidence="1">
    <location>
        <position position="79"/>
    </location>
</feature>
<proteinExistence type="inferred from homology"/>
<gene>
    <name evidence="1" type="primary">uxaE</name>
    <name evidence="2" type="ordered locus">Pedsa_2015</name>
</gene>
<reference evidence="3" key="2">
    <citation type="submission" date="2011-02" db="EMBL/GenBank/DDBJ databases">
        <title>The complete genome of Pedobacter saltans DSM 12145.</title>
        <authorList>
            <consortium name="US DOE Joint Genome Institute (JGI-PGF)"/>
            <person name="Lucas S."/>
            <person name="Copeland A."/>
            <person name="Lapidus A."/>
            <person name="Bruce D."/>
            <person name="Goodwin L."/>
            <person name="Pitluck S."/>
            <person name="Kyrpides N."/>
            <person name="Mavromatis K."/>
            <person name="Pagani I."/>
            <person name="Ivanova N."/>
            <person name="Ovchinnikova G."/>
            <person name="Lu M."/>
            <person name="Detter J.C."/>
            <person name="Han C."/>
            <person name="Land M."/>
            <person name="Hauser L."/>
            <person name="Markowitz V."/>
            <person name="Cheng J.-F."/>
            <person name="Hugenholtz P."/>
            <person name="Woyke T."/>
            <person name="Wu D."/>
            <person name="Tindall B."/>
            <person name="Pomrenke H.G."/>
            <person name="Brambilla E."/>
            <person name="Klenk H.-P."/>
            <person name="Eisen J.A."/>
        </authorList>
    </citation>
    <scope>NUCLEOTIDE SEQUENCE [LARGE SCALE GENOMIC DNA]</scope>
    <source>
        <strain evidence="3">ATCC 51119 / DSM 12145 / JCM 21818 / LMG 10337 / NBRC 100064 / NCIMB 13643</strain>
    </source>
</reference>
<dbReference type="eggNOG" id="ENOG502Z82R">
    <property type="taxonomic scope" value="Bacteria"/>
</dbReference>
<dbReference type="OrthoDB" id="9797992at2"/>
<dbReference type="Proteomes" id="UP000000310">
    <property type="component" value="Chromosome"/>
</dbReference>
<feature type="active site" description="Proton donor" evidence="1">
    <location>
        <position position="176"/>
    </location>
</feature>
<dbReference type="STRING" id="762903.Pedsa_2015"/>
<evidence type="ECO:0000313" key="3">
    <source>
        <dbReference type="Proteomes" id="UP000000310"/>
    </source>
</evidence>
<protein>
    <recommendedName>
        <fullName evidence="1">Tagaturonate/fructuronate epimerase</fullName>
        <shortName evidence="1">D-TagA/D-FruA epimerase</shortName>
        <ecNumber evidence="1">5.1.2.7</ecNumber>
    </recommendedName>
</protein>
<organism evidence="2 3">
    <name type="scientific">Pseudopedobacter saltans (strain ATCC 51119 / DSM 12145 / JCM 21818 / CCUG 39354 / LMG 10337 / NBRC 100064 / NCIMB 13643)</name>
    <name type="common">Pedobacter saltans</name>
    <dbReference type="NCBI Taxonomy" id="762903"/>
    <lineage>
        <taxon>Bacteria</taxon>
        <taxon>Pseudomonadati</taxon>
        <taxon>Bacteroidota</taxon>
        <taxon>Sphingobacteriia</taxon>
        <taxon>Sphingobacteriales</taxon>
        <taxon>Sphingobacteriaceae</taxon>
        <taxon>Pseudopedobacter</taxon>
    </lineage>
</organism>
<dbReference type="GO" id="GO:0046872">
    <property type="term" value="F:metal ion binding"/>
    <property type="evidence" value="ECO:0007669"/>
    <property type="project" value="UniProtKB-UniRule"/>
</dbReference>
<feature type="binding site" evidence="1">
    <location>
        <position position="258"/>
    </location>
    <ligand>
        <name>a divalent metal cation</name>
        <dbReference type="ChEBI" id="CHEBI:60240"/>
    </ligand>
</feature>
<comment type="catalytic activity">
    <reaction evidence="1">
        <text>keto-D-tagaturonate = keto-D-fructuronate</text>
        <dbReference type="Rhea" id="RHEA:51656"/>
        <dbReference type="ChEBI" id="CHEBI:17886"/>
        <dbReference type="ChEBI" id="CHEBI:59881"/>
        <dbReference type="EC" id="5.1.2.7"/>
    </reaction>
</comment>
<dbReference type="HAMAP" id="MF_02243">
    <property type="entry name" value="UxaE"/>
    <property type="match status" value="1"/>
</dbReference>
<dbReference type="EC" id="5.1.2.7" evidence="1"/>
<comment type="similarity">
    <text evidence="1">Belongs to the UxaE family.</text>
</comment>
<evidence type="ECO:0000313" key="2">
    <source>
        <dbReference type="EMBL" id="ADY52567.1"/>
    </source>
</evidence>
<name>F0SA09_PSESL</name>
<dbReference type="KEGG" id="psn:Pedsa_2015"/>
<keyword evidence="1" id="KW-0413">Isomerase</keyword>